<dbReference type="PROSITE" id="PS50113">
    <property type="entry name" value="PAC"/>
    <property type="match status" value="2"/>
</dbReference>
<dbReference type="SUPFAM" id="SSF55874">
    <property type="entry name" value="ATPase domain of HSP90 chaperone/DNA topoisomerase II/histidine kinase"/>
    <property type="match status" value="1"/>
</dbReference>
<dbReference type="InterPro" id="IPR000700">
    <property type="entry name" value="PAS-assoc_C"/>
</dbReference>
<dbReference type="SMART" id="SM01079">
    <property type="entry name" value="CHASE"/>
    <property type="match status" value="1"/>
</dbReference>
<feature type="domain" description="Histidine kinase" evidence="14">
    <location>
        <begin position="663"/>
        <end position="886"/>
    </location>
</feature>
<dbReference type="SMART" id="SM00387">
    <property type="entry name" value="HATPase_c"/>
    <property type="match status" value="1"/>
</dbReference>
<dbReference type="PRINTS" id="PR00344">
    <property type="entry name" value="BCTRLSENSOR"/>
</dbReference>
<evidence type="ECO:0000256" key="5">
    <source>
        <dbReference type="ARBA" id="ARBA00022679"/>
    </source>
</evidence>
<evidence type="ECO:0000259" key="16">
    <source>
        <dbReference type="PROSITE" id="PS50112"/>
    </source>
</evidence>
<organism evidence="19 20">
    <name type="scientific">Antarctobacter heliothermus</name>
    <dbReference type="NCBI Taxonomy" id="74033"/>
    <lineage>
        <taxon>Bacteria</taxon>
        <taxon>Pseudomonadati</taxon>
        <taxon>Pseudomonadota</taxon>
        <taxon>Alphaproteobacteria</taxon>
        <taxon>Rhodobacterales</taxon>
        <taxon>Roseobacteraceae</taxon>
        <taxon>Antarctobacter</taxon>
    </lineage>
</organism>
<dbReference type="SUPFAM" id="SSF55785">
    <property type="entry name" value="PYP-like sensor domain (PAS domain)"/>
    <property type="match status" value="2"/>
</dbReference>
<dbReference type="InterPro" id="IPR035965">
    <property type="entry name" value="PAS-like_dom_sf"/>
</dbReference>
<dbReference type="NCBIfam" id="TIGR00229">
    <property type="entry name" value="sensory_box"/>
    <property type="match status" value="2"/>
</dbReference>
<dbReference type="PANTHER" id="PTHR43065:SF46">
    <property type="entry name" value="C4-DICARBOXYLATE TRANSPORT SENSOR PROTEIN DCTB"/>
    <property type="match status" value="1"/>
</dbReference>
<dbReference type="InterPro" id="IPR011006">
    <property type="entry name" value="CheY-like_superfamily"/>
</dbReference>
<keyword evidence="8" id="KW-0418">Kinase</keyword>
<gene>
    <name evidence="19" type="ORF">SAMN04488078_10169</name>
</gene>
<dbReference type="PROSITE" id="PS50110">
    <property type="entry name" value="RESPONSE_REGULATORY"/>
    <property type="match status" value="1"/>
</dbReference>
<dbReference type="SUPFAM" id="SSF47384">
    <property type="entry name" value="Homodimeric domain of signal transducing histidine kinase"/>
    <property type="match status" value="1"/>
</dbReference>
<feature type="domain" description="PAS" evidence="16">
    <location>
        <begin position="523"/>
        <end position="594"/>
    </location>
</feature>
<dbReference type="Pfam" id="PF03924">
    <property type="entry name" value="CHASE"/>
    <property type="match status" value="1"/>
</dbReference>
<feature type="domain" description="Response regulatory" evidence="15">
    <location>
        <begin position="908"/>
        <end position="1024"/>
    </location>
</feature>
<dbReference type="InterPro" id="IPR042240">
    <property type="entry name" value="CHASE_sf"/>
</dbReference>
<keyword evidence="5" id="KW-0808">Transferase</keyword>
<reference evidence="19 20" key="1">
    <citation type="submission" date="2017-06" db="EMBL/GenBank/DDBJ databases">
        <authorList>
            <person name="Kim H.J."/>
            <person name="Triplett B.A."/>
        </authorList>
    </citation>
    <scope>NUCLEOTIDE SEQUENCE [LARGE SCALE GENOMIC DNA]</scope>
    <source>
        <strain evidence="19 20">DSM 11445</strain>
    </source>
</reference>
<evidence type="ECO:0000256" key="9">
    <source>
        <dbReference type="ARBA" id="ARBA00022840"/>
    </source>
</evidence>
<keyword evidence="7" id="KW-0547">Nucleotide-binding</keyword>
<evidence type="ECO:0000256" key="11">
    <source>
        <dbReference type="ARBA" id="ARBA00023012"/>
    </source>
</evidence>
<keyword evidence="12" id="KW-0472">Membrane</keyword>
<feature type="modified residue" description="4-aspartylphosphate" evidence="13">
    <location>
        <position position="958"/>
    </location>
</feature>
<evidence type="ECO:0000313" key="20">
    <source>
        <dbReference type="Proteomes" id="UP000198440"/>
    </source>
</evidence>
<dbReference type="EMBL" id="FZON01000016">
    <property type="protein sequence ID" value="SNS46303.1"/>
    <property type="molecule type" value="Genomic_DNA"/>
</dbReference>
<evidence type="ECO:0000256" key="2">
    <source>
        <dbReference type="ARBA" id="ARBA00004370"/>
    </source>
</evidence>
<dbReference type="InterPro" id="IPR001789">
    <property type="entry name" value="Sig_transdc_resp-reg_receiver"/>
</dbReference>
<evidence type="ECO:0000259" key="18">
    <source>
        <dbReference type="PROSITE" id="PS50839"/>
    </source>
</evidence>
<dbReference type="GO" id="GO:0016020">
    <property type="term" value="C:membrane"/>
    <property type="evidence" value="ECO:0007669"/>
    <property type="project" value="UniProtKB-SubCell"/>
</dbReference>
<dbReference type="InterPro" id="IPR036890">
    <property type="entry name" value="HATPase_C_sf"/>
</dbReference>
<feature type="domain" description="PAC" evidence="17">
    <location>
        <begin position="339"/>
        <end position="393"/>
    </location>
</feature>
<dbReference type="InterPro" id="IPR001610">
    <property type="entry name" value="PAC"/>
</dbReference>
<evidence type="ECO:0000256" key="12">
    <source>
        <dbReference type="ARBA" id="ARBA00023136"/>
    </source>
</evidence>
<dbReference type="Gene3D" id="3.30.450.20">
    <property type="entry name" value="PAS domain"/>
    <property type="match status" value="3"/>
</dbReference>
<comment type="subcellular location">
    <subcellularLocation>
        <location evidence="2">Membrane</location>
    </subcellularLocation>
</comment>
<dbReference type="CDD" id="cd00082">
    <property type="entry name" value="HisKA"/>
    <property type="match status" value="1"/>
</dbReference>
<feature type="domain" description="PAS" evidence="16">
    <location>
        <begin position="267"/>
        <end position="321"/>
    </location>
</feature>
<evidence type="ECO:0000256" key="8">
    <source>
        <dbReference type="ARBA" id="ARBA00022777"/>
    </source>
</evidence>
<dbReference type="PROSITE" id="PS50839">
    <property type="entry name" value="CHASE"/>
    <property type="match status" value="1"/>
</dbReference>
<evidence type="ECO:0000256" key="3">
    <source>
        <dbReference type="ARBA" id="ARBA00012438"/>
    </source>
</evidence>
<dbReference type="InterPro" id="IPR005467">
    <property type="entry name" value="His_kinase_dom"/>
</dbReference>
<accession>A0A239EQK3</accession>
<keyword evidence="4 13" id="KW-0597">Phosphoprotein</keyword>
<protein>
    <recommendedName>
        <fullName evidence="3">histidine kinase</fullName>
        <ecNumber evidence="3">2.7.13.3</ecNumber>
    </recommendedName>
</protein>
<dbReference type="AlphaFoldDB" id="A0A239EQK3"/>
<sequence length="1039" mass="115316">MATVAASVFFLSVQRGIQTERLVSETRVVGSNFAARLETHVATRLRAGKLLGLDFLRSDELELGSFRAKTKLLHELFGDFQALNWVDAQGVIRIVTPEEGNIQALDLNLNDLPIPSAALARAAETGEMQVTPQITLAQGGLGFVVYVPVAENTQRKGFLNIVFRTAPLMRTALGDDTGLSYAFRVLDGDDVFFSSEKDADFGDIMHESRIAVGNREWRLLTAPTPARLRDASNLIDEAILGFGVLLAALTGLLSRLVIDRQHSLEQSRTRFLDFASASSDWFWERDDTLRLTWFSRGIEDFFGVSREQLIGRSRGAFRDPEAGDDDAWTTHLSDLEARRPFRDFLYAVRVDGQRKWLRVSGAPRFDSNGVFLGYRGTASDTTELVRSRSEVEQANARLAEAVEGLVETFSLWDDEDRLVFGNRAFRDLNKTIPEYTVPGTPFETYLRAGVDEGQMTDLEGREDDFMARSLAQRYDPDAQPFEIERSDGIILRLHEQKLEQGGIVTVGLDVTRERRNEEALRKSQERLALAVQQLSIWDWDLRTDKLYMSPGFATHLGYSAHEFEDIKSASITSIIHPDDVDRYQAKLKAHIEDPRSIFSNEHQFRTKSGAYKWFLAIGQTIVDDTGQAIRSTGVLTDITKRVELEGQLRQAQKMEAIGNLTGGVAHDFNNLLAVILGNLELIKEADNVNSIVPFVNAGIEATNRGADLVKSMLGFARRSRLQPMVVDLNTLLQETKTWFGRALPENVDVEFALATDLWTTKTDPALAQNAVLNLVLNARDAMPSGGKLTVETTNVTLGKDDLDVESESIAPGRYAVLAVTDTGEGIPQDNLDAIFQPFFTTKPPGSGSGLSLSMVQGFMKQSGGMVRVSSDPQVATTFRLFFPAVFAQDSTRVAETDKILRRSAPTTRIFLVEDEDAVRGVLAETLCRAGYTVQTARSGDAAYADWQTDHDFDLLITDIVMPGHLQGTDLARKLRERHPRLPVVFLSGYAKEATVPDNALRSNDVRLMKPVSKVDLFAAVETALAEKARARPPRADDLT</sequence>
<evidence type="ECO:0000256" key="7">
    <source>
        <dbReference type="ARBA" id="ARBA00022741"/>
    </source>
</evidence>
<feature type="domain" description="CHASE" evidence="18">
    <location>
        <begin position="91"/>
        <end position="220"/>
    </location>
</feature>
<dbReference type="InterPro" id="IPR003594">
    <property type="entry name" value="HATPase_dom"/>
</dbReference>
<dbReference type="Gene3D" id="3.40.50.2300">
    <property type="match status" value="1"/>
</dbReference>
<evidence type="ECO:0000259" key="14">
    <source>
        <dbReference type="PROSITE" id="PS50109"/>
    </source>
</evidence>
<keyword evidence="6" id="KW-0812">Transmembrane</keyword>
<dbReference type="SUPFAM" id="SSF52172">
    <property type="entry name" value="CheY-like"/>
    <property type="match status" value="1"/>
</dbReference>
<name>A0A239EQK3_9RHOB</name>
<evidence type="ECO:0000313" key="19">
    <source>
        <dbReference type="EMBL" id="SNS46303.1"/>
    </source>
</evidence>
<feature type="domain" description="PAC" evidence="17">
    <location>
        <begin position="598"/>
        <end position="650"/>
    </location>
</feature>
<dbReference type="Pfam" id="PF00072">
    <property type="entry name" value="Response_reg"/>
    <property type="match status" value="1"/>
</dbReference>
<dbReference type="PROSITE" id="PS50112">
    <property type="entry name" value="PAS"/>
    <property type="match status" value="2"/>
</dbReference>
<evidence type="ECO:0000256" key="6">
    <source>
        <dbReference type="ARBA" id="ARBA00022692"/>
    </source>
</evidence>
<dbReference type="InterPro" id="IPR003661">
    <property type="entry name" value="HisK_dim/P_dom"/>
</dbReference>
<proteinExistence type="predicted"/>
<dbReference type="InterPro" id="IPR036097">
    <property type="entry name" value="HisK_dim/P_sf"/>
</dbReference>
<evidence type="ECO:0000256" key="10">
    <source>
        <dbReference type="ARBA" id="ARBA00022989"/>
    </source>
</evidence>
<dbReference type="EC" id="2.7.13.3" evidence="3"/>
<dbReference type="RefSeq" id="WP_170941031.1">
    <property type="nucleotide sequence ID" value="NZ_FZON01000016.1"/>
</dbReference>
<dbReference type="Pfam" id="PF02518">
    <property type="entry name" value="HATPase_c"/>
    <property type="match status" value="1"/>
</dbReference>
<dbReference type="InterPro" id="IPR006189">
    <property type="entry name" value="CHASE_dom"/>
</dbReference>
<keyword evidence="11" id="KW-0902">Two-component regulatory system</keyword>
<dbReference type="CDD" id="cd00130">
    <property type="entry name" value="PAS"/>
    <property type="match status" value="2"/>
</dbReference>
<dbReference type="Gene3D" id="1.10.287.130">
    <property type="match status" value="1"/>
</dbReference>
<evidence type="ECO:0000256" key="1">
    <source>
        <dbReference type="ARBA" id="ARBA00000085"/>
    </source>
</evidence>
<evidence type="ECO:0000259" key="15">
    <source>
        <dbReference type="PROSITE" id="PS50110"/>
    </source>
</evidence>
<comment type="catalytic activity">
    <reaction evidence="1">
        <text>ATP + protein L-histidine = ADP + protein N-phospho-L-histidine.</text>
        <dbReference type="EC" id="2.7.13.3"/>
    </reaction>
</comment>
<dbReference type="Pfam" id="PF08447">
    <property type="entry name" value="PAS_3"/>
    <property type="match status" value="1"/>
</dbReference>
<dbReference type="SMART" id="SM00388">
    <property type="entry name" value="HisKA"/>
    <property type="match status" value="1"/>
</dbReference>
<dbReference type="PANTHER" id="PTHR43065">
    <property type="entry name" value="SENSOR HISTIDINE KINASE"/>
    <property type="match status" value="1"/>
</dbReference>
<dbReference type="Proteomes" id="UP000198440">
    <property type="component" value="Unassembled WGS sequence"/>
</dbReference>
<dbReference type="SMART" id="SM00448">
    <property type="entry name" value="REC"/>
    <property type="match status" value="1"/>
</dbReference>
<dbReference type="Gene3D" id="3.30.450.350">
    <property type="entry name" value="CHASE domain"/>
    <property type="match status" value="1"/>
</dbReference>
<dbReference type="GO" id="GO:0000155">
    <property type="term" value="F:phosphorelay sensor kinase activity"/>
    <property type="evidence" value="ECO:0007669"/>
    <property type="project" value="InterPro"/>
</dbReference>
<dbReference type="Pfam" id="PF12860">
    <property type="entry name" value="PAS_7"/>
    <property type="match status" value="1"/>
</dbReference>
<evidence type="ECO:0000256" key="13">
    <source>
        <dbReference type="PROSITE-ProRule" id="PRU00169"/>
    </source>
</evidence>
<dbReference type="InterPro" id="IPR013655">
    <property type="entry name" value="PAS_fold_3"/>
</dbReference>
<dbReference type="InterPro" id="IPR000014">
    <property type="entry name" value="PAS"/>
</dbReference>
<dbReference type="Pfam" id="PF13426">
    <property type="entry name" value="PAS_9"/>
    <property type="match status" value="1"/>
</dbReference>
<dbReference type="Gene3D" id="3.30.565.10">
    <property type="entry name" value="Histidine kinase-like ATPase, C-terminal domain"/>
    <property type="match status" value="1"/>
</dbReference>
<dbReference type="InterPro" id="IPR004358">
    <property type="entry name" value="Sig_transdc_His_kin-like_C"/>
</dbReference>
<dbReference type="SMART" id="SM00086">
    <property type="entry name" value="PAC"/>
    <property type="match status" value="2"/>
</dbReference>
<keyword evidence="10" id="KW-1133">Transmembrane helix</keyword>
<dbReference type="SMART" id="SM00091">
    <property type="entry name" value="PAS"/>
    <property type="match status" value="2"/>
</dbReference>
<keyword evidence="9" id="KW-0067">ATP-binding</keyword>
<evidence type="ECO:0000256" key="4">
    <source>
        <dbReference type="ARBA" id="ARBA00022553"/>
    </source>
</evidence>
<dbReference type="GO" id="GO:0005524">
    <property type="term" value="F:ATP binding"/>
    <property type="evidence" value="ECO:0007669"/>
    <property type="project" value="UniProtKB-KW"/>
</dbReference>
<dbReference type="PROSITE" id="PS50109">
    <property type="entry name" value="HIS_KIN"/>
    <property type="match status" value="1"/>
</dbReference>
<evidence type="ECO:0000259" key="17">
    <source>
        <dbReference type="PROSITE" id="PS50113"/>
    </source>
</evidence>